<dbReference type="Gene3D" id="3.40.50.300">
    <property type="entry name" value="P-loop containing nucleotide triphosphate hydrolases"/>
    <property type="match status" value="1"/>
</dbReference>
<comment type="catalytic activity">
    <reaction evidence="3">
        <text>3'-dephospho-CoA + ATP = ADP + CoA + H(+)</text>
        <dbReference type="Rhea" id="RHEA:18245"/>
        <dbReference type="ChEBI" id="CHEBI:15378"/>
        <dbReference type="ChEBI" id="CHEBI:30616"/>
        <dbReference type="ChEBI" id="CHEBI:57287"/>
        <dbReference type="ChEBI" id="CHEBI:57328"/>
        <dbReference type="ChEBI" id="CHEBI:456216"/>
        <dbReference type="EC" id="2.7.1.24"/>
    </reaction>
</comment>
<dbReference type="GO" id="GO:0015937">
    <property type="term" value="P:coenzyme A biosynthetic process"/>
    <property type="evidence" value="ECO:0007669"/>
    <property type="project" value="UniProtKB-UniRule"/>
</dbReference>
<keyword evidence="1 3" id="KW-0547">Nucleotide-binding</keyword>
<keyword evidence="3 6" id="KW-0418">Kinase</keyword>
<dbReference type="Pfam" id="PF01121">
    <property type="entry name" value="CoaE"/>
    <property type="match status" value="1"/>
</dbReference>
<dbReference type="HAMAP" id="MF_00376">
    <property type="entry name" value="Dephospho_CoA_kinase"/>
    <property type="match status" value="1"/>
</dbReference>
<comment type="caution">
    <text evidence="6">The sequence shown here is derived from an EMBL/GenBank/DDBJ whole genome shotgun (WGS) entry which is preliminary data.</text>
</comment>
<gene>
    <name evidence="3" type="primary">coaE</name>
    <name evidence="6" type="ORF">IAC43_06140</name>
</gene>
<organism evidence="6 7">
    <name type="scientific">Candidatus Faecivivens stercoripullorum</name>
    <dbReference type="NCBI Taxonomy" id="2840805"/>
    <lineage>
        <taxon>Bacteria</taxon>
        <taxon>Bacillati</taxon>
        <taxon>Bacillota</taxon>
        <taxon>Clostridia</taxon>
        <taxon>Eubacteriales</taxon>
        <taxon>Oscillospiraceae</taxon>
        <taxon>Oscillospiraceae incertae sedis</taxon>
        <taxon>Candidatus Faecivivens</taxon>
    </lineage>
</organism>
<evidence type="ECO:0000313" key="7">
    <source>
        <dbReference type="Proteomes" id="UP000824160"/>
    </source>
</evidence>
<dbReference type="CDD" id="cd02022">
    <property type="entry name" value="DPCK"/>
    <property type="match status" value="1"/>
</dbReference>
<comment type="subcellular location">
    <subcellularLocation>
        <location evidence="3">Cytoplasm</location>
    </subcellularLocation>
</comment>
<dbReference type="GO" id="GO:0004140">
    <property type="term" value="F:dephospho-CoA kinase activity"/>
    <property type="evidence" value="ECO:0007669"/>
    <property type="project" value="UniProtKB-UniRule"/>
</dbReference>
<evidence type="ECO:0000256" key="5">
    <source>
        <dbReference type="SAM" id="Phobius"/>
    </source>
</evidence>
<keyword evidence="3" id="KW-0173">Coenzyme A biosynthesis</keyword>
<dbReference type="Proteomes" id="UP000824160">
    <property type="component" value="Unassembled WGS sequence"/>
</dbReference>
<name>A0A9D1H732_9FIRM</name>
<dbReference type="InterPro" id="IPR027417">
    <property type="entry name" value="P-loop_NTPase"/>
</dbReference>
<evidence type="ECO:0000313" key="6">
    <source>
        <dbReference type="EMBL" id="HIT94746.1"/>
    </source>
</evidence>
<dbReference type="PANTHER" id="PTHR10695">
    <property type="entry name" value="DEPHOSPHO-COA KINASE-RELATED"/>
    <property type="match status" value="1"/>
</dbReference>
<keyword evidence="3" id="KW-0963">Cytoplasm</keyword>
<dbReference type="PANTHER" id="PTHR10695:SF46">
    <property type="entry name" value="BIFUNCTIONAL COENZYME A SYNTHASE-RELATED"/>
    <property type="match status" value="1"/>
</dbReference>
<keyword evidence="5" id="KW-1133">Transmembrane helix</keyword>
<dbReference type="InterPro" id="IPR001977">
    <property type="entry name" value="Depp_CoAkinase"/>
</dbReference>
<evidence type="ECO:0000256" key="1">
    <source>
        <dbReference type="ARBA" id="ARBA00022741"/>
    </source>
</evidence>
<accession>A0A9D1H732</accession>
<keyword evidence="5" id="KW-0812">Transmembrane</keyword>
<keyword evidence="2 3" id="KW-0067">ATP-binding</keyword>
<dbReference type="NCBIfam" id="TIGR00152">
    <property type="entry name" value="dephospho-CoA kinase"/>
    <property type="match status" value="1"/>
</dbReference>
<evidence type="ECO:0000256" key="3">
    <source>
        <dbReference type="HAMAP-Rule" id="MF_00376"/>
    </source>
</evidence>
<comment type="function">
    <text evidence="3">Catalyzes the phosphorylation of the 3'-hydroxyl group of dephosphocoenzyme A to form coenzyme A.</text>
</comment>
<dbReference type="AlphaFoldDB" id="A0A9D1H732"/>
<feature type="transmembrane region" description="Helical" evidence="5">
    <location>
        <begin position="216"/>
        <end position="236"/>
    </location>
</feature>
<dbReference type="PROSITE" id="PS51219">
    <property type="entry name" value="DPCK"/>
    <property type="match status" value="1"/>
</dbReference>
<keyword evidence="3 6" id="KW-0808">Transferase</keyword>
<protein>
    <recommendedName>
        <fullName evidence="3 4">Dephospho-CoA kinase</fullName>
        <ecNumber evidence="3 4">2.7.1.24</ecNumber>
    </recommendedName>
    <alternativeName>
        <fullName evidence="3">Dephosphocoenzyme A kinase</fullName>
    </alternativeName>
</protein>
<feature type="binding site" evidence="3">
    <location>
        <begin position="22"/>
        <end position="27"/>
    </location>
    <ligand>
        <name>ATP</name>
        <dbReference type="ChEBI" id="CHEBI:30616"/>
    </ligand>
</feature>
<dbReference type="EC" id="2.7.1.24" evidence="3 4"/>
<dbReference type="GO" id="GO:0005524">
    <property type="term" value="F:ATP binding"/>
    <property type="evidence" value="ECO:0007669"/>
    <property type="project" value="UniProtKB-UniRule"/>
</dbReference>
<dbReference type="GO" id="GO:0005737">
    <property type="term" value="C:cytoplasm"/>
    <property type="evidence" value="ECO:0007669"/>
    <property type="project" value="UniProtKB-SubCell"/>
</dbReference>
<dbReference type="EMBL" id="DVLW01000170">
    <property type="protein sequence ID" value="HIT94746.1"/>
    <property type="molecule type" value="Genomic_DNA"/>
</dbReference>
<sequence>MILKKTGNKNSPLVIGLTGQTGAGKSTVTESFAEKGFVIIDCDQLTRELQSRPEILSMLENAYGSQILMEDGSLNRKMLAAIAFSEPKQTEKLNKLMFPPICEEIKSRIAQAAANGKKYILLDAPTLFESGLDKICDRRVSVLASEDVRLQRILMRDKIDEEAARRRMSAQHPDSFYTVRSDFVLRNNGTREELLRDGRSLADELTRPVNQDGRTAIITLVCIISVIAIITGIYQLTFRIVYHRDYPDTVAAQSQQTGLPESWYFALAYCDEDENEADFTGKLETVTKYADQTDLKTLSVYYYAGEEQTLSWLSDSANSPDGVKLEVIPDEAAADFADRVENAQKMYQNLYY</sequence>
<evidence type="ECO:0000256" key="4">
    <source>
        <dbReference type="NCBIfam" id="TIGR00152"/>
    </source>
</evidence>
<keyword evidence="5" id="KW-0472">Membrane</keyword>
<reference evidence="6" key="1">
    <citation type="submission" date="2020-10" db="EMBL/GenBank/DDBJ databases">
        <authorList>
            <person name="Gilroy R."/>
        </authorList>
    </citation>
    <scope>NUCLEOTIDE SEQUENCE</scope>
    <source>
        <strain evidence="6">ChiBcec7-5410</strain>
    </source>
</reference>
<dbReference type="SUPFAM" id="SSF52540">
    <property type="entry name" value="P-loop containing nucleoside triphosphate hydrolases"/>
    <property type="match status" value="1"/>
</dbReference>
<reference evidence="6" key="2">
    <citation type="journal article" date="2021" name="PeerJ">
        <title>Extensive microbial diversity within the chicken gut microbiome revealed by metagenomics and culture.</title>
        <authorList>
            <person name="Gilroy R."/>
            <person name="Ravi A."/>
            <person name="Getino M."/>
            <person name="Pursley I."/>
            <person name="Horton D.L."/>
            <person name="Alikhan N.F."/>
            <person name="Baker D."/>
            <person name="Gharbi K."/>
            <person name="Hall N."/>
            <person name="Watson M."/>
            <person name="Adriaenssens E.M."/>
            <person name="Foster-Nyarko E."/>
            <person name="Jarju S."/>
            <person name="Secka A."/>
            <person name="Antonio M."/>
            <person name="Oren A."/>
            <person name="Chaudhuri R.R."/>
            <person name="La Ragione R."/>
            <person name="Hildebrand F."/>
            <person name="Pallen M.J."/>
        </authorList>
    </citation>
    <scope>NUCLEOTIDE SEQUENCE</scope>
    <source>
        <strain evidence="6">ChiBcec7-5410</strain>
    </source>
</reference>
<proteinExistence type="inferred from homology"/>
<comment type="pathway">
    <text evidence="3">Cofactor biosynthesis; coenzyme A biosynthesis; CoA from (R)-pantothenate: step 5/5.</text>
</comment>
<comment type="similarity">
    <text evidence="3">Belongs to the CoaE family.</text>
</comment>
<evidence type="ECO:0000256" key="2">
    <source>
        <dbReference type="ARBA" id="ARBA00022840"/>
    </source>
</evidence>